<evidence type="ECO:0000313" key="3">
    <source>
        <dbReference type="EMBL" id="CAJ1930539.1"/>
    </source>
</evidence>
<feature type="compositionally biased region" description="Basic and acidic residues" evidence="1">
    <location>
        <begin position="522"/>
        <end position="536"/>
    </location>
</feature>
<evidence type="ECO:0000313" key="4">
    <source>
        <dbReference type="Proteomes" id="UP001295423"/>
    </source>
</evidence>
<feature type="compositionally biased region" description="Basic and acidic residues" evidence="1">
    <location>
        <begin position="554"/>
        <end position="563"/>
    </location>
</feature>
<feature type="compositionally biased region" description="Polar residues" evidence="1">
    <location>
        <begin position="570"/>
        <end position="584"/>
    </location>
</feature>
<reference evidence="3" key="1">
    <citation type="submission" date="2023-08" db="EMBL/GenBank/DDBJ databases">
        <authorList>
            <person name="Audoor S."/>
            <person name="Bilcke G."/>
        </authorList>
    </citation>
    <scope>NUCLEOTIDE SEQUENCE</scope>
</reference>
<dbReference type="AlphaFoldDB" id="A0AAD2FDL9"/>
<feature type="region of interest" description="Disordered" evidence="1">
    <location>
        <begin position="279"/>
        <end position="356"/>
    </location>
</feature>
<keyword evidence="2" id="KW-1133">Transmembrane helix</keyword>
<feature type="region of interest" description="Disordered" evidence="1">
    <location>
        <begin position="720"/>
        <end position="804"/>
    </location>
</feature>
<organism evidence="3 4">
    <name type="scientific">Cylindrotheca closterium</name>
    <dbReference type="NCBI Taxonomy" id="2856"/>
    <lineage>
        <taxon>Eukaryota</taxon>
        <taxon>Sar</taxon>
        <taxon>Stramenopiles</taxon>
        <taxon>Ochrophyta</taxon>
        <taxon>Bacillariophyta</taxon>
        <taxon>Bacillariophyceae</taxon>
        <taxon>Bacillariophycidae</taxon>
        <taxon>Bacillariales</taxon>
        <taxon>Bacillariaceae</taxon>
        <taxon>Cylindrotheca</taxon>
    </lineage>
</organism>
<keyword evidence="4" id="KW-1185">Reference proteome</keyword>
<name>A0AAD2FDL9_9STRA</name>
<feature type="compositionally biased region" description="Pro residues" evidence="1">
    <location>
        <begin position="743"/>
        <end position="759"/>
    </location>
</feature>
<evidence type="ECO:0000256" key="2">
    <source>
        <dbReference type="SAM" id="Phobius"/>
    </source>
</evidence>
<accession>A0AAD2FDL9</accession>
<dbReference type="Proteomes" id="UP001295423">
    <property type="component" value="Unassembled WGS sequence"/>
</dbReference>
<gene>
    <name evidence="3" type="ORF">CYCCA115_LOCUS1974</name>
</gene>
<evidence type="ECO:0000256" key="1">
    <source>
        <dbReference type="SAM" id="MobiDB-lite"/>
    </source>
</evidence>
<feature type="region of interest" description="Disordered" evidence="1">
    <location>
        <begin position="522"/>
        <end position="584"/>
    </location>
</feature>
<comment type="caution">
    <text evidence="3">The sequence shown here is derived from an EMBL/GenBank/DDBJ whole genome shotgun (WGS) entry which is preliminary data.</text>
</comment>
<feature type="transmembrane region" description="Helical" evidence="2">
    <location>
        <begin position="248"/>
        <end position="270"/>
    </location>
</feature>
<sequence length="804" mass="89948">MGMQQQQQPLEMMRHLRTTKRKRPWDRTTKMATITVLLLSSLWAPTACGEESLLFRQSERTKSPRQSSGLTKDFAPFVFNMRMEVTNSVDFNELLGQLNSNMEAYLFEELLRYGGFVDYLTIRAVTLEVTLLVRRRIQQEDFLRRRIQESTRIVSVEVEGATHYEVDDSQVGLETVKSQVLQEVDALLTVKEVGRSIMSSDTVENVVQVTEVSLNEAIEDDDDGDDDLVANDATGIENKIEKPTTLEMVVGFTLLTLMVLSWVFYGYLFWQKREKRLARKNRPQPKPNLPQNLKPARKQTAPSPSNKHGQRPLKQYPPLQATPQKQDTDIMKILPTTSSDDSSYKEDTNGPIFEETNPFADTFTQELDVPSKRDDEAWAKLRQKQSAFDGNFVDMNAGKNNDKKAKKSNSNSMTPFTPYSPYGDGAQEGVDFSLDDISNWEPYGISNPKTEEKKEDAWGTASAFSVGSSAFSDAFGMDLSQMGGSVNADRLEQSSVAGSEASSMMLEVQKLTQYVQRYEKRKERKMKREKEIETRSSEGSGADMNYLKNLKMSVDQRTRDKNGRGHVSFTDANSHANSSASGTSLKEAGANLTNQLLQKSRSPPAANRFGFSPFQEDFKVETVMEEDEEYEVEEEKKPRASYPIDTSTEPARPRSRSFGDRPQYKNTFYAPPTNSAVLDKYKAATDSKRKRLEALRSNTAIIDSSKSDVNVGSFGGFLQGDTPAAFSSASPSQFAERAAPSLAPAPRPAPAPRSPPAPLPATNAPARQYNPPRPRTNSSSNFASARSMFEQKSQAPIFPSGQFF</sequence>
<keyword evidence="2" id="KW-0472">Membrane</keyword>
<protein>
    <submittedName>
        <fullName evidence="3">Uncharacterized protein</fullName>
    </submittedName>
</protein>
<dbReference type="EMBL" id="CAKOGP040000113">
    <property type="protein sequence ID" value="CAJ1930539.1"/>
    <property type="molecule type" value="Genomic_DNA"/>
</dbReference>
<feature type="compositionally biased region" description="Polar residues" evidence="1">
    <location>
        <begin position="775"/>
        <end position="794"/>
    </location>
</feature>
<feature type="compositionally biased region" description="Low complexity" evidence="1">
    <location>
        <begin position="723"/>
        <end position="742"/>
    </location>
</feature>
<feature type="region of interest" description="Disordered" evidence="1">
    <location>
        <begin position="628"/>
        <end position="671"/>
    </location>
</feature>
<feature type="region of interest" description="Disordered" evidence="1">
    <location>
        <begin position="391"/>
        <end position="421"/>
    </location>
</feature>
<keyword evidence="2" id="KW-0812">Transmembrane</keyword>
<proteinExistence type="predicted"/>